<proteinExistence type="predicted"/>
<evidence type="ECO:0000313" key="4">
    <source>
        <dbReference type="Proteomes" id="UP000005408"/>
    </source>
</evidence>
<organism evidence="3 4">
    <name type="scientific">Magallana gigas</name>
    <name type="common">Pacific oyster</name>
    <name type="synonym">Crassostrea gigas</name>
    <dbReference type="NCBI Taxonomy" id="29159"/>
    <lineage>
        <taxon>Eukaryota</taxon>
        <taxon>Metazoa</taxon>
        <taxon>Spiralia</taxon>
        <taxon>Lophotrochozoa</taxon>
        <taxon>Mollusca</taxon>
        <taxon>Bivalvia</taxon>
        <taxon>Autobranchia</taxon>
        <taxon>Pteriomorphia</taxon>
        <taxon>Ostreida</taxon>
        <taxon>Ostreoidea</taxon>
        <taxon>Ostreidae</taxon>
        <taxon>Magallana</taxon>
    </lineage>
</organism>
<dbReference type="PANTHER" id="PTHR33153">
    <property type="entry name" value="MYND-TYPE DOMAIN-CONTAINING PROTEIN"/>
    <property type="match status" value="1"/>
</dbReference>
<keyword evidence="4" id="KW-1185">Reference proteome</keyword>
<evidence type="ECO:0000256" key="1">
    <source>
        <dbReference type="SAM" id="MobiDB-lite"/>
    </source>
</evidence>
<dbReference type="InterPro" id="IPR057191">
    <property type="entry name" value="DUF7869"/>
</dbReference>
<dbReference type="AlphaFoldDB" id="A0A8W8MF89"/>
<dbReference type="Pfam" id="PF25273">
    <property type="entry name" value="DUF7869"/>
    <property type="match status" value="1"/>
</dbReference>
<dbReference type="Proteomes" id="UP000005408">
    <property type="component" value="Unassembled WGS sequence"/>
</dbReference>
<sequence length="404" mass="47025">MFIVQDENGNRVSSKINQRDSETSGMRKVGFGHFDLMQYPHDANLNLTVLLETLCEFKDALGTELHLQTDSASDNKNKTVLGFLGLPVRLGIFEECYLHMLPVGHTHEDIDSMFSNFSSSLKGDIMTLDVLLQAFQKLSYVERGKMVKLVWDFKGWMENSLINSHGLGDQFEFRIHTVDKERRIPIFHYRKGEGERWMPDAVDNTTYEVHQDRCGILIFKDMDFLQRVPECVAPTDKSMYLDRILKERCPKLLKSGLLTSTEQQWWENFSSEVMTYLKTSRNVDFPLIHLIESVKEIPETLMSHPVETRLQELEDKAMKRALLFVVAIVKESGRKTLFNLENGPSDKWCRQFFKRHPDISEIVPEVLDKSRARMSSWTVMNQYFNLLNKTVEDLEEDLLKKKKN</sequence>
<feature type="region of interest" description="Disordered" evidence="1">
    <location>
        <begin position="1"/>
        <end position="23"/>
    </location>
</feature>
<dbReference type="EnsemblMetazoa" id="G33604.2">
    <property type="protein sequence ID" value="G33604.2:cds"/>
    <property type="gene ID" value="G33604"/>
</dbReference>
<name>A0A8W8MF89_MAGGI</name>
<protein>
    <recommendedName>
        <fullName evidence="2">DUF7869 domain-containing protein</fullName>
    </recommendedName>
</protein>
<accession>A0A8W8MF89</accession>
<evidence type="ECO:0000313" key="3">
    <source>
        <dbReference type="EnsemblMetazoa" id="G33604.2:cds"/>
    </source>
</evidence>
<dbReference type="PANTHER" id="PTHR33153:SF3">
    <property type="entry name" value="TRAFFICKING PROTEIN PARTICLE COMPLEX SUBUNIT 11 DOMAIN-CONTAINING PROTEIN"/>
    <property type="match status" value="1"/>
</dbReference>
<feature type="domain" description="DUF7869" evidence="2">
    <location>
        <begin position="31"/>
        <end position="182"/>
    </location>
</feature>
<evidence type="ECO:0000259" key="2">
    <source>
        <dbReference type="Pfam" id="PF25273"/>
    </source>
</evidence>
<reference evidence="3" key="1">
    <citation type="submission" date="2022-08" db="UniProtKB">
        <authorList>
            <consortium name="EnsemblMetazoa"/>
        </authorList>
    </citation>
    <scope>IDENTIFICATION</scope>
    <source>
        <strain evidence="3">05x7-T-G4-1.051#20</strain>
    </source>
</reference>